<proteinExistence type="predicted"/>
<gene>
    <name evidence="3" type="ORF">Tci_619786</name>
</gene>
<feature type="coiled-coil region" evidence="1">
    <location>
        <begin position="4"/>
        <end position="52"/>
    </location>
</feature>
<organism evidence="3">
    <name type="scientific">Tanacetum cinerariifolium</name>
    <name type="common">Dalmatian daisy</name>
    <name type="synonym">Chrysanthemum cinerariifolium</name>
    <dbReference type="NCBI Taxonomy" id="118510"/>
    <lineage>
        <taxon>Eukaryota</taxon>
        <taxon>Viridiplantae</taxon>
        <taxon>Streptophyta</taxon>
        <taxon>Embryophyta</taxon>
        <taxon>Tracheophyta</taxon>
        <taxon>Spermatophyta</taxon>
        <taxon>Magnoliopsida</taxon>
        <taxon>eudicotyledons</taxon>
        <taxon>Gunneridae</taxon>
        <taxon>Pentapetalae</taxon>
        <taxon>asterids</taxon>
        <taxon>campanulids</taxon>
        <taxon>Asterales</taxon>
        <taxon>Asteraceae</taxon>
        <taxon>Asteroideae</taxon>
        <taxon>Anthemideae</taxon>
        <taxon>Anthemidinae</taxon>
        <taxon>Tanacetum</taxon>
    </lineage>
</organism>
<feature type="compositionally biased region" description="Basic and acidic residues" evidence="2">
    <location>
        <begin position="339"/>
        <end position="348"/>
    </location>
</feature>
<name>A0A699JN23_TANCI</name>
<sequence length="505" mass="58066">MNLLNQFLETCATLTKKVGNLEQDKIAQAIEITKLKQRVRRLEKKRKLKASKLKRLRKGKIAKIDAVEDVTLEEVDAEKDAKETDEAEPAEVEEVPEVVTAAKLITEVVTIATTTITAALEVDAEVQGRLLESQAQVYHLDLEHAQKVLSMQKTNKAYPAEVEKVLEVVTAAKLMTEVVTTATTTITAASVPKASAPRRRRGVIIQDLKEATTVSLNVQSEVMSKDKGKGILVEEPKPLKRQAQIEQDEAFARKLEAQLNANINWNEVIEQVKRKKKQDNTVMRYQSLKRKPVTKAQAKKNMMVYLKIWLDSKWTSSKKGEKEIEEEKSRLSKRKGKNLKQESAKKQKIDEEVEKLKTHLKIVPNDKDDVYTEATPLDLKILIVDYQIHTEHNKPYYKIIRADGSHQLFLSLIIMLRNFNREDLEMLYGLAKVKSWRLLESCGVHIITFTTTQMILLVERRYHLTRFTLDQMLNNVRLEVEEESEGSFELLRFLRRQQQEGYKPK</sequence>
<dbReference type="AlphaFoldDB" id="A0A699JN23"/>
<protein>
    <submittedName>
        <fullName evidence="3">Uncharacterized protein</fullName>
    </submittedName>
</protein>
<keyword evidence="1" id="KW-0175">Coiled coil</keyword>
<evidence type="ECO:0000256" key="2">
    <source>
        <dbReference type="SAM" id="MobiDB-lite"/>
    </source>
</evidence>
<evidence type="ECO:0000256" key="1">
    <source>
        <dbReference type="SAM" id="Coils"/>
    </source>
</evidence>
<evidence type="ECO:0000313" key="3">
    <source>
        <dbReference type="EMBL" id="GFA47814.1"/>
    </source>
</evidence>
<accession>A0A699JN23</accession>
<reference evidence="3" key="1">
    <citation type="journal article" date="2019" name="Sci. Rep.">
        <title>Draft genome of Tanacetum cinerariifolium, the natural source of mosquito coil.</title>
        <authorList>
            <person name="Yamashiro T."/>
            <person name="Shiraishi A."/>
            <person name="Satake H."/>
            <person name="Nakayama K."/>
        </authorList>
    </citation>
    <scope>NUCLEOTIDE SEQUENCE</scope>
</reference>
<dbReference type="EMBL" id="BKCJ010431073">
    <property type="protein sequence ID" value="GFA47814.1"/>
    <property type="molecule type" value="Genomic_DNA"/>
</dbReference>
<feature type="compositionally biased region" description="Basic and acidic residues" evidence="2">
    <location>
        <begin position="321"/>
        <end position="330"/>
    </location>
</feature>
<comment type="caution">
    <text evidence="3">The sequence shown here is derived from an EMBL/GenBank/DDBJ whole genome shotgun (WGS) entry which is preliminary data.</text>
</comment>
<feature type="region of interest" description="Disordered" evidence="2">
    <location>
        <begin position="321"/>
        <end position="348"/>
    </location>
</feature>